<evidence type="ECO:0000313" key="4">
    <source>
        <dbReference type="EMBL" id="SHI43837.1"/>
    </source>
</evidence>
<reference evidence="4 5" key="1">
    <citation type="submission" date="2016-11" db="EMBL/GenBank/DDBJ databases">
        <authorList>
            <person name="Jaros S."/>
            <person name="Januszkiewicz K."/>
            <person name="Wedrychowicz H."/>
        </authorList>
    </citation>
    <scope>NUCLEOTIDE SEQUENCE [LARGE SCALE GENOMIC DNA]</scope>
    <source>
        <strain evidence="4 5">DSM 21758</strain>
    </source>
</reference>
<dbReference type="PANTHER" id="PTHR43693">
    <property type="entry name" value="PROTEIN PHOSPHATASE CHEZ"/>
    <property type="match status" value="1"/>
</dbReference>
<keyword evidence="5" id="KW-1185">Reference proteome</keyword>
<dbReference type="Gene3D" id="3.40.1550.10">
    <property type="entry name" value="CheC-like"/>
    <property type="match status" value="1"/>
</dbReference>
<evidence type="ECO:0000313" key="5">
    <source>
        <dbReference type="Proteomes" id="UP000184310"/>
    </source>
</evidence>
<feature type="domain" description="CheC-like protein" evidence="3">
    <location>
        <begin position="10"/>
        <end position="46"/>
    </location>
</feature>
<dbReference type="EMBL" id="FQZB01000003">
    <property type="protein sequence ID" value="SHI43837.1"/>
    <property type="molecule type" value="Genomic_DNA"/>
</dbReference>
<dbReference type="PANTHER" id="PTHR43693:SF1">
    <property type="entry name" value="PROTEIN PHOSPHATASE CHEZ"/>
    <property type="match status" value="1"/>
</dbReference>
<organism evidence="4 5">
    <name type="scientific">Clostridium cavendishii DSM 21758</name>
    <dbReference type="NCBI Taxonomy" id="1121302"/>
    <lineage>
        <taxon>Bacteria</taxon>
        <taxon>Bacillati</taxon>
        <taxon>Bacillota</taxon>
        <taxon>Clostridia</taxon>
        <taxon>Eubacteriales</taxon>
        <taxon>Clostridiaceae</taxon>
        <taxon>Clostridium</taxon>
    </lineage>
</organism>
<sequence>MNYSKLNEVELDAIKEVSNIGAGNAATALSQMLNRKVDMTVPSVKIINFSDIYGLIAKEDIVAGVLVRVLGDTPGNILFVFEKTVAFDIIEQLTGMREDNITEMGSSVLCEIGNVISASYMNAIANLTKLSIMPSVPAVAYDMMGAILSTTFIESAEFSDEILEIETTLKSEDAKNLGGYFYYLPRAGSLEKILNSIGVI</sequence>
<evidence type="ECO:0000256" key="2">
    <source>
        <dbReference type="ARBA" id="ARBA00022801"/>
    </source>
</evidence>
<dbReference type="GO" id="GO:0016787">
    <property type="term" value="F:hydrolase activity"/>
    <property type="evidence" value="ECO:0007669"/>
    <property type="project" value="UniProtKB-KW"/>
</dbReference>
<name>A0A1M6B5A1_9CLOT</name>
<dbReference type="OrthoDB" id="9812187at2"/>
<dbReference type="InterPro" id="IPR050992">
    <property type="entry name" value="CheZ_family_phosphatases"/>
</dbReference>
<keyword evidence="2" id="KW-0378">Hydrolase</keyword>
<feature type="domain" description="CheC-like protein" evidence="3">
    <location>
        <begin position="104"/>
        <end position="140"/>
    </location>
</feature>
<dbReference type="STRING" id="1121302.SAMN02745163_00258"/>
<keyword evidence="1" id="KW-0145">Chemotaxis</keyword>
<proteinExistence type="predicted"/>
<evidence type="ECO:0000259" key="3">
    <source>
        <dbReference type="Pfam" id="PF04509"/>
    </source>
</evidence>
<dbReference type="Proteomes" id="UP000184310">
    <property type="component" value="Unassembled WGS sequence"/>
</dbReference>
<dbReference type="RefSeq" id="WP_072984487.1">
    <property type="nucleotide sequence ID" value="NZ_FQZB01000003.1"/>
</dbReference>
<gene>
    <name evidence="4" type="ORF">SAMN02745163_00258</name>
</gene>
<dbReference type="InterPro" id="IPR007597">
    <property type="entry name" value="CheC"/>
</dbReference>
<dbReference type="Pfam" id="PF04509">
    <property type="entry name" value="CheC"/>
    <property type="match status" value="2"/>
</dbReference>
<dbReference type="GO" id="GO:0006935">
    <property type="term" value="P:chemotaxis"/>
    <property type="evidence" value="ECO:0007669"/>
    <property type="project" value="UniProtKB-KW"/>
</dbReference>
<evidence type="ECO:0000256" key="1">
    <source>
        <dbReference type="ARBA" id="ARBA00022500"/>
    </source>
</evidence>
<dbReference type="AlphaFoldDB" id="A0A1M6B5A1"/>
<accession>A0A1M6B5A1</accession>
<dbReference type="SUPFAM" id="SSF103039">
    <property type="entry name" value="CheC-like"/>
    <property type="match status" value="1"/>
</dbReference>
<dbReference type="InterPro" id="IPR028976">
    <property type="entry name" value="CheC-like_sf"/>
</dbReference>
<dbReference type="CDD" id="cd17909">
    <property type="entry name" value="CheC_ClassI"/>
    <property type="match status" value="1"/>
</dbReference>
<protein>
    <submittedName>
        <fullName evidence="4">Chemotaxis protein CheC</fullName>
    </submittedName>
</protein>